<proteinExistence type="predicted"/>
<dbReference type="Proteomes" id="UP000053780">
    <property type="component" value="Unassembled WGS sequence"/>
</dbReference>
<dbReference type="HOGENOM" id="CLU_1907262_0_0_1"/>
<evidence type="ECO:0000313" key="1">
    <source>
        <dbReference type="EMBL" id="EQB60162.1"/>
    </source>
</evidence>
<sequence>MTETLLQISSSLFNVIKSPSITNIELLEASLKSPIEYFSSTLLLEILQNLDQCFVYNINKEIIKTFLIKLIYEKTNIDNCVKLYAYTLMEKITSKIDIKILPYVSKIIQEKIIIKNIENIDIYKKNILLYLES</sequence>
<accession>T0KXP5</accession>
<dbReference type="AlphaFoldDB" id="T0KXP5"/>
<protein>
    <submittedName>
        <fullName evidence="1">Uncharacterized protein</fullName>
    </submittedName>
</protein>
<evidence type="ECO:0000313" key="2">
    <source>
        <dbReference type="Proteomes" id="UP000053780"/>
    </source>
</evidence>
<gene>
    <name evidence="1" type="ORF">NAPIS_ORF02273</name>
</gene>
<keyword evidence="2" id="KW-1185">Reference proteome</keyword>
<dbReference type="EMBL" id="KE647323">
    <property type="protein sequence ID" value="EQB60162.1"/>
    <property type="molecule type" value="Genomic_DNA"/>
</dbReference>
<reference evidence="1 2" key="1">
    <citation type="journal article" date="2013" name="BMC Genomics">
        <title>Genome sequencing and comparative genomics of honey bee microsporidia, Nosema apis reveal novel insights into host-parasite interactions.</title>
        <authorList>
            <person name="Chen Yp."/>
            <person name="Pettis J.S."/>
            <person name="Zhao Y."/>
            <person name="Liu X."/>
            <person name="Tallon L.J."/>
            <person name="Sadzewicz L.D."/>
            <person name="Li R."/>
            <person name="Zheng H."/>
            <person name="Huang S."/>
            <person name="Zhang X."/>
            <person name="Hamilton M.C."/>
            <person name="Pernal S.F."/>
            <person name="Melathopoulos A.P."/>
            <person name="Yan X."/>
            <person name="Evans J.D."/>
        </authorList>
    </citation>
    <scope>NUCLEOTIDE SEQUENCE [LARGE SCALE GENOMIC DNA]</scope>
    <source>
        <strain evidence="1 2">BRL 01</strain>
    </source>
</reference>
<organism evidence="1 2">
    <name type="scientific">Vairimorpha apis BRL 01</name>
    <dbReference type="NCBI Taxonomy" id="1037528"/>
    <lineage>
        <taxon>Eukaryota</taxon>
        <taxon>Fungi</taxon>
        <taxon>Fungi incertae sedis</taxon>
        <taxon>Microsporidia</taxon>
        <taxon>Nosematidae</taxon>
        <taxon>Vairimorpha</taxon>
    </lineage>
</organism>
<dbReference type="VEuPathDB" id="MicrosporidiaDB:NAPIS_ORF02273"/>
<name>T0KXP5_9MICR</name>